<evidence type="ECO:0000256" key="5">
    <source>
        <dbReference type="SAM" id="SignalP"/>
    </source>
</evidence>
<feature type="domain" description="Polypeptide-transport-associated ShlB-type" evidence="7">
    <location>
        <begin position="97"/>
        <end position="170"/>
    </location>
</feature>
<evidence type="ECO:0000256" key="3">
    <source>
        <dbReference type="ARBA" id="ARBA00023237"/>
    </source>
</evidence>
<feature type="compositionally biased region" description="Low complexity" evidence="4">
    <location>
        <begin position="73"/>
        <end position="87"/>
    </location>
</feature>
<dbReference type="GO" id="GO:0046819">
    <property type="term" value="P:protein secretion by the type V secretion system"/>
    <property type="evidence" value="ECO:0007669"/>
    <property type="project" value="TreeGrafter"/>
</dbReference>
<feature type="signal peptide" evidence="5">
    <location>
        <begin position="1"/>
        <end position="47"/>
    </location>
</feature>
<keyword evidence="3" id="KW-0998">Cell outer membrane</keyword>
<dbReference type="AlphaFoldDB" id="A0A418WEB5"/>
<accession>A0A418WEB5</accession>
<evidence type="ECO:0000259" key="6">
    <source>
        <dbReference type="Pfam" id="PF03865"/>
    </source>
</evidence>
<keyword evidence="1" id="KW-1134">Transmembrane beta strand</keyword>
<dbReference type="Gene3D" id="2.40.160.50">
    <property type="entry name" value="membrane protein fhac: a member of the omp85/tpsb transporter family"/>
    <property type="match status" value="1"/>
</dbReference>
<keyword evidence="5" id="KW-0732">Signal</keyword>
<feature type="chain" id="PRO_5019403486" evidence="5">
    <location>
        <begin position="48"/>
        <end position="601"/>
    </location>
</feature>
<keyword evidence="1" id="KW-0472">Membrane</keyword>
<dbReference type="GO" id="GO:0008320">
    <property type="term" value="F:protein transmembrane transporter activity"/>
    <property type="evidence" value="ECO:0007669"/>
    <property type="project" value="TreeGrafter"/>
</dbReference>
<gene>
    <name evidence="8" type="ORF">D3874_15965</name>
</gene>
<evidence type="ECO:0000256" key="2">
    <source>
        <dbReference type="ARBA" id="ARBA00022692"/>
    </source>
</evidence>
<evidence type="ECO:0000256" key="4">
    <source>
        <dbReference type="SAM" id="MobiDB-lite"/>
    </source>
</evidence>
<reference evidence="8 9" key="1">
    <citation type="submission" date="2018-09" db="EMBL/GenBank/DDBJ databases">
        <authorList>
            <person name="Zhu H."/>
        </authorList>
    </citation>
    <scope>NUCLEOTIDE SEQUENCE [LARGE SCALE GENOMIC DNA]</scope>
    <source>
        <strain evidence="8 9">K1W22B-8</strain>
    </source>
</reference>
<protein>
    <submittedName>
        <fullName evidence="8">ShlB/FhaC/HecB family hemolysin secretion/activation protein</fullName>
    </submittedName>
</protein>
<evidence type="ECO:0000256" key="1">
    <source>
        <dbReference type="ARBA" id="ARBA00022452"/>
    </source>
</evidence>
<dbReference type="PANTHER" id="PTHR34597">
    <property type="entry name" value="SLR1661 PROTEIN"/>
    <property type="match status" value="1"/>
</dbReference>
<dbReference type="InterPro" id="IPR013686">
    <property type="entry name" value="Polypept-transport_assoc_ShlB"/>
</dbReference>
<sequence>MAISVWCRSFGRMGTSGDLTRPARRRSKAAMAAGVMALAALASPAWAQTPPLPSSARPDVAPEALTPPPAPAAPGLELAPAPAGAPPAGAESVTFSLAGLDIDSGTVYTPEQLAPFYAEKIGTTVSLAEIFAIAAAIEAHYRDDGYFLTRVVVPAQRIDGGRVRLTVVEGYIKTVSVIGDTGGSRDLVEAMAKRVTDGGPARLDTVERQLLLINDLPGLTARGTLSPVAGERGASQLTIEVVRKAFDGFAAIDNRGSEFLGPWGLTLGAGMNSFTPLAERLELVVFSSLFNDSLLDDEQRLAQLSGETTLNEDGLRLRAYASYAVGQPGEALSVADVETEATRFGLSLSYPILRSRRLSLTGAVAFDYLDEDDAALDAPITEDRLRVLRGTLEGEFRDSLAGVTRATLGLHAGLDLFGASKDSDSNLSRAGADGSFTKATLELSRLQHLVSFDFGSLDLYLAAAGQLSDGPLLADEEFRLGGYRFGRGYAPGELAGDNALAGTIELQFSGVIDETTEQGRFNLPYQLYAFYDAGQVWNDEASGEADSDALTSAGAGVRLYIAEIALAEIEVAKPLTRDRSDREGEDAGRQPAVYFRLVSSF</sequence>
<dbReference type="InterPro" id="IPR051544">
    <property type="entry name" value="TPS_OM_transporter"/>
</dbReference>
<name>A0A418WEB5_9PROT</name>
<dbReference type="PANTHER" id="PTHR34597:SF6">
    <property type="entry name" value="BLR6126 PROTEIN"/>
    <property type="match status" value="1"/>
</dbReference>
<evidence type="ECO:0000259" key="7">
    <source>
        <dbReference type="Pfam" id="PF08479"/>
    </source>
</evidence>
<feature type="domain" description="Haemolysin activator HlyB C-terminal" evidence="6">
    <location>
        <begin position="233"/>
        <end position="559"/>
    </location>
</feature>
<comment type="caution">
    <text evidence="8">The sequence shown here is derived from an EMBL/GenBank/DDBJ whole genome shotgun (WGS) entry which is preliminary data.</text>
</comment>
<dbReference type="InterPro" id="IPR005565">
    <property type="entry name" value="Hemolysn_activator_HlyB_C"/>
</dbReference>
<feature type="region of interest" description="Disordered" evidence="4">
    <location>
        <begin position="50"/>
        <end position="87"/>
    </location>
</feature>
<dbReference type="GO" id="GO:0098046">
    <property type="term" value="C:type V protein secretion system complex"/>
    <property type="evidence" value="ECO:0007669"/>
    <property type="project" value="TreeGrafter"/>
</dbReference>
<keyword evidence="9" id="KW-1185">Reference proteome</keyword>
<dbReference type="Pfam" id="PF03865">
    <property type="entry name" value="ShlB"/>
    <property type="match status" value="1"/>
</dbReference>
<dbReference type="EMBL" id="QYUK01000011">
    <property type="protein sequence ID" value="RJF88324.1"/>
    <property type="molecule type" value="Genomic_DNA"/>
</dbReference>
<dbReference type="Proteomes" id="UP000284605">
    <property type="component" value="Unassembled WGS sequence"/>
</dbReference>
<keyword evidence="2" id="KW-0812">Transmembrane</keyword>
<organism evidence="8 9">
    <name type="scientific">Oleomonas cavernae</name>
    <dbReference type="NCBI Taxonomy" id="2320859"/>
    <lineage>
        <taxon>Bacteria</taxon>
        <taxon>Pseudomonadati</taxon>
        <taxon>Pseudomonadota</taxon>
        <taxon>Alphaproteobacteria</taxon>
        <taxon>Acetobacterales</taxon>
        <taxon>Acetobacteraceae</taxon>
        <taxon>Oleomonas</taxon>
    </lineage>
</organism>
<dbReference type="Gene3D" id="3.10.20.310">
    <property type="entry name" value="membrane protein fhac"/>
    <property type="match status" value="1"/>
</dbReference>
<evidence type="ECO:0000313" key="9">
    <source>
        <dbReference type="Proteomes" id="UP000284605"/>
    </source>
</evidence>
<evidence type="ECO:0000313" key="8">
    <source>
        <dbReference type="EMBL" id="RJF88324.1"/>
    </source>
</evidence>
<dbReference type="Pfam" id="PF08479">
    <property type="entry name" value="POTRA_2"/>
    <property type="match status" value="1"/>
</dbReference>
<proteinExistence type="predicted"/>